<dbReference type="InterPro" id="IPR003694">
    <property type="entry name" value="NAD_synthase"/>
</dbReference>
<feature type="domain" description="CN hydrolase" evidence="9">
    <location>
        <begin position="4"/>
        <end position="250"/>
    </location>
</feature>
<dbReference type="EMBL" id="CAFBJG010000044">
    <property type="protein sequence ID" value="CAB4849647.1"/>
    <property type="molecule type" value="Genomic_DNA"/>
</dbReference>
<dbReference type="EC" id="6.3.5.1" evidence="3"/>
<reference evidence="10" key="1">
    <citation type="submission" date="2020-05" db="EMBL/GenBank/DDBJ databases">
        <authorList>
            <person name="Chiriac C."/>
            <person name="Salcher M."/>
            <person name="Ghai R."/>
            <person name="Kavagutti S V."/>
        </authorList>
    </citation>
    <scope>NUCLEOTIDE SEQUENCE</scope>
</reference>
<evidence type="ECO:0000256" key="2">
    <source>
        <dbReference type="ARBA" id="ARBA00007145"/>
    </source>
</evidence>
<comment type="pathway">
    <text evidence="1">Cofactor biosynthesis; NAD(+) biosynthesis; NAD(+) from deamido-NAD(+) (L-Gln route): step 1/1.</text>
</comment>
<evidence type="ECO:0000256" key="8">
    <source>
        <dbReference type="SAM" id="MobiDB-lite"/>
    </source>
</evidence>
<keyword evidence="5" id="KW-0547">Nucleotide-binding</keyword>
<proteinExistence type="inferred from homology"/>
<evidence type="ECO:0000256" key="3">
    <source>
        <dbReference type="ARBA" id="ARBA00012743"/>
    </source>
</evidence>
<dbReference type="InterPro" id="IPR036526">
    <property type="entry name" value="C-N_Hydrolase_sf"/>
</dbReference>
<dbReference type="FunFam" id="3.40.50.620:FF:000106">
    <property type="entry name" value="Glutamine-dependent NAD(+) synthetase"/>
    <property type="match status" value="1"/>
</dbReference>
<evidence type="ECO:0000256" key="4">
    <source>
        <dbReference type="ARBA" id="ARBA00022598"/>
    </source>
</evidence>
<dbReference type="InterPro" id="IPR003010">
    <property type="entry name" value="C-N_Hydrolase"/>
</dbReference>
<evidence type="ECO:0000313" key="10">
    <source>
        <dbReference type="EMBL" id="CAB4849647.1"/>
    </source>
</evidence>
<keyword evidence="7" id="KW-0520">NAD</keyword>
<comment type="similarity">
    <text evidence="2">In the C-terminal section; belongs to the NAD synthetase family.</text>
</comment>
<keyword evidence="4" id="KW-0436">Ligase</keyword>
<keyword evidence="6" id="KW-0067">ATP-binding</keyword>
<dbReference type="CDD" id="cd07570">
    <property type="entry name" value="GAT_Gln-NAD-synth"/>
    <property type="match status" value="1"/>
</dbReference>
<dbReference type="GO" id="GO:0005737">
    <property type="term" value="C:cytoplasm"/>
    <property type="evidence" value="ECO:0007669"/>
    <property type="project" value="InterPro"/>
</dbReference>
<evidence type="ECO:0000256" key="1">
    <source>
        <dbReference type="ARBA" id="ARBA00005188"/>
    </source>
</evidence>
<dbReference type="GO" id="GO:0003952">
    <property type="term" value="F:NAD+ synthase (glutamine-hydrolyzing) activity"/>
    <property type="evidence" value="ECO:0007669"/>
    <property type="project" value="UniProtKB-EC"/>
</dbReference>
<dbReference type="PANTHER" id="PTHR23090">
    <property type="entry name" value="NH 3 /GLUTAMINE-DEPENDENT NAD + SYNTHETASE"/>
    <property type="match status" value="1"/>
</dbReference>
<feature type="compositionally biased region" description="Basic and acidic residues" evidence="8">
    <location>
        <begin position="471"/>
        <end position="483"/>
    </location>
</feature>
<dbReference type="PROSITE" id="PS50263">
    <property type="entry name" value="CN_HYDROLASE"/>
    <property type="match status" value="1"/>
</dbReference>
<dbReference type="Pfam" id="PF00795">
    <property type="entry name" value="CN_hydrolase"/>
    <property type="match status" value="1"/>
</dbReference>
<dbReference type="NCBIfam" id="NF010588">
    <property type="entry name" value="PRK13981.1"/>
    <property type="match status" value="1"/>
</dbReference>
<accession>A0A6J7BUX5</accession>
<dbReference type="Pfam" id="PF02540">
    <property type="entry name" value="NAD_synthase"/>
    <property type="match status" value="1"/>
</dbReference>
<name>A0A6J7BUX5_9ZZZZ</name>
<dbReference type="InterPro" id="IPR022310">
    <property type="entry name" value="NAD/GMP_synthase"/>
</dbReference>
<dbReference type="GO" id="GO:0005524">
    <property type="term" value="F:ATP binding"/>
    <property type="evidence" value="ECO:0007669"/>
    <property type="project" value="UniProtKB-KW"/>
</dbReference>
<dbReference type="GO" id="GO:0009435">
    <property type="term" value="P:NAD+ biosynthetic process"/>
    <property type="evidence" value="ECO:0007669"/>
    <property type="project" value="UniProtKB-UniPathway"/>
</dbReference>
<evidence type="ECO:0000256" key="7">
    <source>
        <dbReference type="ARBA" id="ARBA00023027"/>
    </source>
</evidence>
<sequence>MGQIRIALAQINPTVGDLAANADLVSKYAFDAANAGAVVVVYPEMILTGYPVEDLATRASFRSASINAVNQLAKRINDEGNGDLTLLVGYLGESDKSEPQNCVAVIHRGAIVATYIKHHLPNYGVFDEFRNFKAGNHSLVIRVVGVDIGIAICEDIWQEGGPVAELAKRNIGLFLVPNGSPFEANKDDVRLALVQRRAQQISAPLAYVNMTGGQDDLVFDGDTIVVDTDGSVIARAPQFEEGLMVIDLDVKLTSSDPDLIISEPPILKYKKLIAGVAPRLDDLAEIWQAMVVGLRDYVIKNKFPSVVLGLSGGIDSAVVAAIAADAIGADRVHGIALPSKYSSEHSLADAKQLAINTGVKYRIIEIEPMVQSFISNLGLSGLAEENLQARVRGTTLMGLSNQEGHLVLATGNKSELAVGYSTLYGDAVGGYAPIKDLYKTQVWDLAKWRNELAVKNGQTPPIPANSILKEPSAELRPGQKDSDSLPDYKVLDQLLHIYIDQDGGRPGAIAAGFDAALVDRVVQLVDRAEYKRRQYPPGTKISGKAFGKDRRLPITSHWKES</sequence>
<dbReference type="UniPathway" id="UPA00253">
    <property type="reaction ID" value="UER00334"/>
</dbReference>
<evidence type="ECO:0000256" key="5">
    <source>
        <dbReference type="ARBA" id="ARBA00022741"/>
    </source>
</evidence>
<gene>
    <name evidence="10" type="ORF">UFOPK3282_00556</name>
</gene>
<organism evidence="10">
    <name type="scientific">freshwater metagenome</name>
    <dbReference type="NCBI Taxonomy" id="449393"/>
    <lineage>
        <taxon>unclassified sequences</taxon>
        <taxon>metagenomes</taxon>
        <taxon>ecological metagenomes</taxon>
    </lineage>
</organism>
<dbReference type="HAMAP" id="MF_02090">
    <property type="entry name" value="NadE_glutamine_dep"/>
    <property type="match status" value="1"/>
</dbReference>
<dbReference type="Gene3D" id="3.60.110.10">
    <property type="entry name" value="Carbon-nitrogen hydrolase"/>
    <property type="match status" value="1"/>
</dbReference>
<dbReference type="AlphaFoldDB" id="A0A6J7BUX5"/>
<dbReference type="SUPFAM" id="SSF56317">
    <property type="entry name" value="Carbon-nitrogen hydrolase"/>
    <property type="match status" value="1"/>
</dbReference>
<dbReference type="Gene3D" id="3.40.50.620">
    <property type="entry name" value="HUPs"/>
    <property type="match status" value="1"/>
</dbReference>
<dbReference type="PIRSF" id="PIRSF006630">
    <property type="entry name" value="NADS_GAT"/>
    <property type="match status" value="1"/>
</dbReference>
<evidence type="ECO:0000256" key="6">
    <source>
        <dbReference type="ARBA" id="ARBA00022840"/>
    </source>
</evidence>
<evidence type="ECO:0000259" key="9">
    <source>
        <dbReference type="PROSITE" id="PS50263"/>
    </source>
</evidence>
<protein>
    <recommendedName>
        <fullName evidence="3">NAD(+) synthase (glutamine-hydrolyzing)</fullName>
        <ecNumber evidence="3">6.3.5.1</ecNumber>
    </recommendedName>
</protein>
<dbReference type="PANTHER" id="PTHR23090:SF9">
    <property type="entry name" value="GLUTAMINE-DEPENDENT NAD(+) SYNTHETASE"/>
    <property type="match status" value="1"/>
</dbReference>
<dbReference type="SUPFAM" id="SSF52402">
    <property type="entry name" value="Adenine nucleotide alpha hydrolases-like"/>
    <property type="match status" value="1"/>
</dbReference>
<feature type="region of interest" description="Disordered" evidence="8">
    <location>
        <begin position="457"/>
        <end position="483"/>
    </location>
</feature>
<dbReference type="GO" id="GO:0004359">
    <property type="term" value="F:glutaminase activity"/>
    <property type="evidence" value="ECO:0007669"/>
    <property type="project" value="InterPro"/>
</dbReference>
<dbReference type="InterPro" id="IPR014729">
    <property type="entry name" value="Rossmann-like_a/b/a_fold"/>
</dbReference>
<dbReference type="InterPro" id="IPR014445">
    <property type="entry name" value="Gln-dep_NAD_synthase"/>
</dbReference>
<dbReference type="NCBIfam" id="TIGR00552">
    <property type="entry name" value="nadE"/>
    <property type="match status" value="1"/>
</dbReference>
<dbReference type="CDD" id="cd00553">
    <property type="entry name" value="NAD_synthase"/>
    <property type="match status" value="1"/>
</dbReference>